<protein>
    <recommendedName>
        <fullName evidence="2">NADH:ubiquinone reductase (non-electrogenic)</fullName>
        <ecNumber evidence="2">1.6.5.9</ecNumber>
    </recommendedName>
</protein>
<dbReference type="InterPro" id="IPR036188">
    <property type="entry name" value="FAD/NAD-bd_sf"/>
</dbReference>
<evidence type="ECO:0000256" key="7">
    <source>
        <dbReference type="ARBA" id="ARBA00047599"/>
    </source>
</evidence>
<dbReference type="AlphaFoldDB" id="A0A0G1IST7"/>
<evidence type="ECO:0000313" key="10">
    <source>
        <dbReference type="Proteomes" id="UP000033945"/>
    </source>
</evidence>
<evidence type="ECO:0000259" key="8">
    <source>
        <dbReference type="Pfam" id="PF07992"/>
    </source>
</evidence>
<evidence type="ECO:0000256" key="5">
    <source>
        <dbReference type="ARBA" id="ARBA00023002"/>
    </source>
</evidence>
<dbReference type="InterPro" id="IPR045024">
    <property type="entry name" value="NDH-2"/>
</dbReference>
<keyword evidence="6" id="KW-0520">NAD</keyword>
<accession>A0A0G1IST7</accession>
<dbReference type="GO" id="GO:0050136">
    <property type="term" value="F:NADH dehydrogenase (quinone) (non-electrogenic) activity"/>
    <property type="evidence" value="ECO:0007669"/>
    <property type="project" value="UniProtKB-EC"/>
</dbReference>
<evidence type="ECO:0000256" key="3">
    <source>
        <dbReference type="ARBA" id="ARBA00022630"/>
    </source>
</evidence>
<dbReference type="PANTHER" id="PTHR43706">
    <property type="entry name" value="NADH DEHYDROGENASE"/>
    <property type="match status" value="1"/>
</dbReference>
<organism evidence="9 10">
    <name type="scientific">Candidatus Giovannonibacteria bacterium GW2011_GWA2_44_26</name>
    <dbReference type="NCBI Taxonomy" id="1618648"/>
    <lineage>
        <taxon>Bacteria</taxon>
        <taxon>Candidatus Giovannoniibacteriota</taxon>
    </lineage>
</organism>
<keyword evidence="5" id="KW-0560">Oxidoreductase</keyword>
<reference evidence="9 10" key="1">
    <citation type="journal article" date="2015" name="Nature">
        <title>rRNA introns, odd ribosomes, and small enigmatic genomes across a large radiation of phyla.</title>
        <authorList>
            <person name="Brown C.T."/>
            <person name="Hug L.A."/>
            <person name="Thomas B.C."/>
            <person name="Sharon I."/>
            <person name="Castelle C.J."/>
            <person name="Singh A."/>
            <person name="Wilkins M.J."/>
            <person name="Williams K.H."/>
            <person name="Banfield J.F."/>
        </authorList>
    </citation>
    <scope>NUCLEOTIDE SEQUENCE [LARGE SCALE GENOMIC DNA]</scope>
</reference>
<evidence type="ECO:0000256" key="6">
    <source>
        <dbReference type="ARBA" id="ARBA00023027"/>
    </source>
</evidence>
<dbReference type="PANTHER" id="PTHR43706:SF47">
    <property type="entry name" value="EXTERNAL NADH-UBIQUINONE OXIDOREDUCTASE 1, MITOCHONDRIAL-RELATED"/>
    <property type="match status" value="1"/>
</dbReference>
<proteinExistence type="inferred from homology"/>
<comment type="catalytic activity">
    <reaction evidence="7">
        <text>a quinone + NADH + H(+) = a quinol + NAD(+)</text>
        <dbReference type="Rhea" id="RHEA:46160"/>
        <dbReference type="ChEBI" id="CHEBI:15378"/>
        <dbReference type="ChEBI" id="CHEBI:24646"/>
        <dbReference type="ChEBI" id="CHEBI:57540"/>
        <dbReference type="ChEBI" id="CHEBI:57945"/>
        <dbReference type="ChEBI" id="CHEBI:132124"/>
        <dbReference type="EC" id="1.6.5.9"/>
    </reaction>
</comment>
<evidence type="ECO:0000256" key="1">
    <source>
        <dbReference type="ARBA" id="ARBA00005272"/>
    </source>
</evidence>
<keyword evidence="3" id="KW-0285">Flavoprotein</keyword>
<dbReference type="Proteomes" id="UP000033945">
    <property type="component" value="Unassembled WGS sequence"/>
</dbReference>
<dbReference type="InterPro" id="IPR023753">
    <property type="entry name" value="FAD/NAD-binding_dom"/>
</dbReference>
<evidence type="ECO:0000256" key="4">
    <source>
        <dbReference type="ARBA" id="ARBA00022827"/>
    </source>
</evidence>
<dbReference type="SUPFAM" id="SSF51905">
    <property type="entry name" value="FAD/NAD(P)-binding domain"/>
    <property type="match status" value="2"/>
</dbReference>
<dbReference type="EC" id="1.6.5.9" evidence="2"/>
<comment type="similarity">
    <text evidence="1">Belongs to the NADH dehydrogenase family.</text>
</comment>
<evidence type="ECO:0000256" key="2">
    <source>
        <dbReference type="ARBA" id="ARBA00012637"/>
    </source>
</evidence>
<dbReference type="Gene3D" id="3.50.50.100">
    <property type="match status" value="1"/>
</dbReference>
<comment type="caution">
    <text evidence="9">The sequence shown here is derived from an EMBL/GenBank/DDBJ whole genome shotgun (WGS) entry which is preliminary data.</text>
</comment>
<keyword evidence="4" id="KW-0274">FAD</keyword>
<dbReference type="PRINTS" id="PR00368">
    <property type="entry name" value="FADPNR"/>
</dbReference>
<feature type="domain" description="FAD/NAD(P)-binding" evidence="8">
    <location>
        <begin position="4"/>
        <end position="337"/>
    </location>
</feature>
<dbReference type="Pfam" id="PF07992">
    <property type="entry name" value="Pyr_redox_2"/>
    <property type="match status" value="1"/>
</dbReference>
<gene>
    <name evidence="9" type="ORF">UW55_C0019G0002</name>
</gene>
<sequence>MIHEIVIVGGGVGGVRIAKILSKWAGGTGGNGHHINITLINKSRYHIFYPNLYEVATAHIPEVFGHMPLDFFNLKSSAIYPLEDIFLDDLNVSVLEDEVVGINFKKNKVKLKKSPELHYDILVLAAGSETNYFNISGMRERALPLKSFFDALAIRNAVDEAFFRAPKNHIVKIAIGGGGFTGCELAGELVGYMKKLAQVHGRPEYYGECLIIEAAENLLSGAGTALQKKAKARLEKLGVKFKFKSPIQGVEGQEIILEDGAKIPYDVLVWTAGVKANDLTKSFSGVKLEKGACVAADKNLRVLPYKNVFGVGDIAYCVDEATGKSLPMTASVAIREAKYIAENIKRMILKKQLVNYKPHHAGFIIPLGGRYALLESRGIRLSGFLPWVAKQIIALHYWATLVGWIKAFGLWNRGLQIFIKND</sequence>
<evidence type="ECO:0000313" key="9">
    <source>
        <dbReference type="EMBL" id="KKT61988.1"/>
    </source>
</evidence>
<name>A0A0G1IST7_9BACT</name>
<dbReference type="PRINTS" id="PR00411">
    <property type="entry name" value="PNDRDTASEI"/>
</dbReference>
<dbReference type="EMBL" id="LCIT01000019">
    <property type="protein sequence ID" value="KKT61988.1"/>
    <property type="molecule type" value="Genomic_DNA"/>
</dbReference>